<evidence type="ECO:0000313" key="3">
    <source>
        <dbReference type="EMBL" id="CAK9075050.1"/>
    </source>
</evidence>
<evidence type="ECO:0000256" key="1">
    <source>
        <dbReference type="SAM" id="MobiDB-lite"/>
    </source>
</evidence>
<name>A0ABP0PGD5_9DINO</name>
<feature type="region of interest" description="Disordered" evidence="1">
    <location>
        <begin position="440"/>
        <end position="459"/>
    </location>
</feature>
<gene>
    <name evidence="2" type="ORF">CCMP2556_LOCUS36870</name>
    <name evidence="3" type="ORF">CCMP2556_LOCUS36953</name>
</gene>
<feature type="compositionally biased region" description="Pro residues" evidence="1">
    <location>
        <begin position="71"/>
        <end position="82"/>
    </location>
</feature>
<comment type="caution">
    <text evidence="2">The sequence shown here is derived from an EMBL/GenBank/DDBJ whole genome shotgun (WGS) entry which is preliminary data.</text>
</comment>
<feature type="compositionally biased region" description="Basic and acidic residues" evidence="1">
    <location>
        <begin position="346"/>
        <end position="355"/>
    </location>
</feature>
<protein>
    <submittedName>
        <fullName evidence="2">Uncharacterized protein</fullName>
    </submittedName>
</protein>
<dbReference type="Gene3D" id="3.40.50.150">
    <property type="entry name" value="Vaccinia Virus protein VP39"/>
    <property type="match status" value="1"/>
</dbReference>
<feature type="compositionally biased region" description="Basic and acidic residues" evidence="1">
    <location>
        <begin position="448"/>
        <end position="459"/>
    </location>
</feature>
<proteinExistence type="predicted"/>
<dbReference type="InterPro" id="IPR029063">
    <property type="entry name" value="SAM-dependent_MTases_sf"/>
</dbReference>
<accession>A0ABP0PGD5</accession>
<feature type="region of interest" description="Disordered" evidence="1">
    <location>
        <begin position="315"/>
        <end position="355"/>
    </location>
</feature>
<feature type="region of interest" description="Disordered" evidence="1">
    <location>
        <begin position="61"/>
        <end position="148"/>
    </location>
</feature>
<dbReference type="EMBL" id="CAXAMN010023051">
    <property type="protein sequence ID" value="CAK9074894.1"/>
    <property type="molecule type" value="Genomic_DNA"/>
</dbReference>
<sequence length="1015" mass="109861">MASCARCRRSAPAGGDTWCLACSAWEALGNELSFAWSHPGLRAVATDLVVSAVRQVRALRVTRGDSSTPRAAPPAAVPPVPGPRVAERTGSVPAGGNSGPERERSPLPRSSGRGRDTGGGPPAPAVEESSEAEDEEEESEAESEKTLLLVAGVKTEVTEERADRAETMTELETIEAAVVEGYGQYGTFDVEDAVRWGTLTPVVGDVLETGIPQEIVGEEGVVGIFLVTGFELGADGGMLVRVKSVGASSPAVLGILSSLFNRKEGKLHLCPGAGSCYEEGGVFHVRRVEVWKGSEFPSQRLSPGGKRLVKQMERGEELDLEQEEEVAPAGRPPALKGRRSVQGAGEEARGKGVGEKVRGRGLVRKTNRPAARLPGDSGPAALRAAGPHRAALTYGAKEQEEQRGDTTMGLKLQRKEKGVGDALAARFLAIEQATSHYLGGEEIQQDDGEGKQARGRQSVERVLGDDERAVWGLKEVLQDFERKSIGYSGEEICKAEPLSLERMLPGLPPEGHGGSINTIDWVSGHTRYLLLNPDKCVAMDVGQTLPKLQGKVHIKEGERLPIARELVRRGICRWIPESKVATFRGQKVLSGLFGVAKPKKLPSGECVLRLIMNLVPANAVLRTIAGKVEKLPSITQWLNVVIEEGETLRIAQSDMACAFYLFSLPEAWSSLLSFNLHFPSSVIGDPSLLSEKEELFLACRVLPMGWSSAVGVMQAIAESVLIEGGFNPLAQITKTSPLPPWVLQSAAAGSHQGKPWWHVYLDNFAAGSKVQDDNPEELILLQQQAEGLWKDAGIVVSEGKSVVAALRVLGELREMFPGVRVDFFVENVASMDVEVRDEVSDLLGAAFMDQKGSRYQEDMLKMEPGGLDSDALFGQSELSEGLLHPGAVIVADNVLKPGAPLFLYQIMNGGRYHAQIVSLDEFAMPSEDWMSINVKRIKAPENDTEPPDDLHELSKETDRMRERAVGPGRSVTYDEWAEFAQDVKSRLARANVSLTVDLRPESSRDRDDFFSAKSR</sequence>
<dbReference type="EMBL" id="CAXAMN010023073">
    <property type="protein sequence ID" value="CAK9075050.1"/>
    <property type="molecule type" value="Genomic_DNA"/>
</dbReference>
<evidence type="ECO:0000313" key="4">
    <source>
        <dbReference type="Proteomes" id="UP001642484"/>
    </source>
</evidence>
<organism evidence="2 4">
    <name type="scientific">Durusdinium trenchii</name>
    <dbReference type="NCBI Taxonomy" id="1381693"/>
    <lineage>
        <taxon>Eukaryota</taxon>
        <taxon>Sar</taxon>
        <taxon>Alveolata</taxon>
        <taxon>Dinophyceae</taxon>
        <taxon>Suessiales</taxon>
        <taxon>Symbiodiniaceae</taxon>
        <taxon>Durusdinium</taxon>
    </lineage>
</organism>
<dbReference type="Proteomes" id="UP001642484">
    <property type="component" value="Unassembled WGS sequence"/>
</dbReference>
<evidence type="ECO:0000313" key="2">
    <source>
        <dbReference type="EMBL" id="CAK9074894.1"/>
    </source>
</evidence>
<feature type="compositionally biased region" description="Acidic residues" evidence="1">
    <location>
        <begin position="128"/>
        <end position="141"/>
    </location>
</feature>
<reference evidence="2 4" key="1">
    <citation type="submission" date="2024-02" db="EMBL/GenBank/DDBJ databases">
        <authorList>
            <person name="Chen Y."/>
            <person name="Shah S."/>
            <person name="Dougan E. K."/>
            <person name="Thang M."/>
            <person name="Chan C."/>
        </authorList>
    </citation>
    <scope>NUCLEOTIDE SEQUENCE [LARGE SCALE GENOMIC DNA]</scope>
</reference>
<keyword evidence="4" id="KW-1185">Reference proteome</keyword>